<dbReference type="Pfam" id="PF01520">
    <property type="entry name" value="Amidase_3"/>
    <property type="match status" value="1"/>
</dbReference>
<dbReference type="SMART" id="SM00646">
    <property type="entry name" value="Ami_3"/>
    <property type="match status" value="1"/>
</dbReference>
<keyword evidence="1 3" id="KW-0378">Hydrolase</keyword>
<proteinExistence type="predicted"/>
<dbReference type="Gene3D" id="3.40.630.40">
    <property type="entry name" value="Zn-dependent exopeptidases"/>
    <property type="match status" value="1"/>
</dbReference>
<dbReference type="PANTHER" id="PTHR30404:SF0">
    <property type="entry name" value="N-ACETYLMURAMOYL-L-ALANINE AMIDASE AMIC"/>
    <property type="match status" value="1"/>
</dbReference>
<dbReference type="EC" id="3.5.1.28" evidence="3"/>
<evidence type="ECO:0000313" key="4">
    <source>
        <dbReference type="Proteomes" id="UP001239167"/>
    </source>
</evidence>
<feature type="domain" description="MurNAc-LAA" evidence="2">
    <location>
        <begin position="67"/>
        <end position="180"/>
    </location>
</feature>
<accession>A0ABT9Y4A9</accession>
<gene>
    <name evidence="3" type="ORF">J2S01_000269</name>
</gene>
<evidence type="ECO:0000313" key="3">
    <source>
        <dbReference type="EMBL" id="MDQ0202584.1"/>
    </source>
</evidence>
<organism evidence="3 4">
    <name type="scientific">Pectinatus haikarae</name>
    <dbReference type="NCBI Taxonomy" id="349096"/>
    <lineage>
        <taxon>Bacteria</taxon>
        <taxon>Bacillati</taxon>
        <taxon>Bacillota</taxon>
        <taxon>Negativicutes</taxon>
        <taxon>Selenomonadales</taxon>
        <taxon>Selenomonadaceae</taxon>
        <taxon>Pectinatus</taxon>
    </lineage>
</organism>
<keyword evidence="4" id="KW-1185">Reference proteome</keyword>
<dbReference type="InterPro" id="IPR002508">
    <property type="entry name" value="MurNAc-LAA_cat"/>
</dbReference>
<dbReference type="PANTHER" id="PTHR30404">
    <property type="entry name" value="N-ACETYLMURAMOYL-L-ALANINE AMIDASE"/>
    <property type="match status" value="1"/>
</dbReference>
<dbReference type="GO" id="GO:0008745">
    <property type="term" value="F:N-acetylmuramoyl-L-alanine amidase activity"/>
    <property type="evidence" value="ECO:0007669"/>
    <property type="project" value="UniProtKB-EC"/>
</dbReference>
<dbReference type="CDD" id="cd02696">
    <property type="entry name" value="MurNAc-LAA"/>
    <property type="match status" value="1"/>
</dbReference>
<dbReference type="Proteomes" id="UP001239167">
    <property type="component" value="Unassembled WGS sequence"/>
</dbReference>
<dbReference type="SUPFAM" id="SSF53187">
    <property type="entry name" value="Zn-dependent exopeptidases"/>
    <property type="match status" value="1"/>
</dbReference>
<dbReference type="RefSeq" id="WP_307222468.1">
    <property type="nucleotide sequence ID" value="NZ_CP116940.1"/>
</dbReference>
<sequence>MKVFINPGHMPGIDSGAINRSLLLRECDIALSFGELLAKKLRSAGCSVRLLQSCNLCGEEPPAPNICAAANNWPADIFISLHCNSFNTAVRGAETLCCAESSSAGTLARLIQKQLADTLQKFDASFPDRGIKERPDLAVLRCTEMPAVLVETAFIDNDKDAVLLIDRQDAITSAIARGITDYWCLL</sequence>
<dbReference type="EMBL" id="JAUSUE010000001">
    <property type="protein sequence ID" value="MDQ0202584.1"/>
    <property type="molecule type" value="Genomic_DNA"/>
</dbReference>
<comment type="caution">
    <text evidence="3">The sequence shown here is derived from an EMBL/GenBank/DDBJ whole genome shotgun (WGS) entry which is preliminary data.</text>
</comment>
<protein>
    <submittedName>
        <fullName evidence="3">N-acetylmuramoyl-L-alanine amidase</fullName>
        <ecNumber evidence="3">3.5.1.28</ecNumber>
    </submittedName>
</protein>
<name>A0ABT9Y4A9_9FIRM</name>
<reference evidence="3 4" key="1">
    <citation type="submission" date="2023-07" db="EMBL/GenBank/DDBJ databases">
        <title>Genomic Encyclopedia of Type Strains, Phase IV (KMG-IV): sequencing the most valuable type-strain genomes for metagenomic binning, comparative biology and taxonomic classification.</title>
        <authorList>
            <person name="Goeker M."/>
        </authorList>
    </citation>
    <scope>NUCLEOTIDE SEQUENCE [LARGE SCALE GENOMIC DNA]</scope>
    <source>
        <strain evidence="3 4">DSM 16980</strain>
    </source>
</reference>
<evidence type="ECO:0000259" key="2">
    <source>
        <dbReference type="SMART" id="SM00646"/>
    </source>
</evidence>
<evidence type="ECO:0000256" key="1">
    <source>
        <dbReference type="ARBA" id="ARBA00022801"/>
    </source>
</evidence>
<dbReference type="InterPro" id="IPR050695">
    <property type="entry name" value="N-acetylmuramoyl_amidase_3"/>
</dbReference>